<feature type="region of interest" description="Disordered" evidence="5">
    <location>
        <begin position="177"/>
        <end position="301"/>
    </location>
</feature>
<feature type="domain" description="PPIase cyclophilin-type" evidence="6">
    <location>
        <begin position="16"/>
        <end position="161"/>
    </location>
</feature>
<dbReference type="GeneID" id="30033599"/>
<feature type="compositionally biased region" description="Polar residues" evidence="5">
    <location>
        <begin position="329"/>
        <end position="341"/>
    </location>
</feature>
<feature type="compositionally biased region" description="Polar residues" evidence="5">
    <location>
        <begin position="267"/>
        <end position="283"/>
    </location>
</feature>
<feature type="compositionally biased region" description="Basic and acidic residues" evidence="5">
    <location>
        <begin position="252"/>
        <end position="266"/>
    </location>
</feature>
<sequence length="369" mass="40947">MEPATTARVILHTTKGPIEIELWAKETPLTSRNFIQLCLNGYYDNCTFHRVVKDFIVQSGDPSGTGFGGQSIYDGGMFNDEFNSRLRFNKRGIVASANTGQKNSNGSQFIITLVQAPELNNKNTIFGRIGGETFYNVLQIAEGAVDDEKPLYPVVIERTEVVIPYFTDLQAKAMGVVNKSSHDPSNKPVPKKKKPKVRISYGSEEDTDDTETGSVKIRPAHELLKDRKLKKAPSHHTSELQVDSVLLQTPSQKEEQSSISNSKEHTSLSANSNKRPQPPVQTDTKSKKQKPETKEEREKVTLEMLKKFQSKVSRSPSTLVASTAAQLTSNGGLTALENTWNSDDDLPSDYEDEIDDSAGLWDHKFETVG</sequence>
<proteinExistence type="inferred from homology"/>
<dbReference type="PRINTS" id="PR00153">
    <property type="entry name" value="CSAPPISMRASE"/>
</dbReference>
<evidence type="ECO:0000256" key="5">
    <source>
        <dbReference type="SAM" id="MobiDB-lite"/>
    </source>
</evidence>
<dbReference type="Gene3D" id="2.40.100.10">
    <property type="entry name" value="Cyclophilin-like"/>
    <property type="match status" value="1"/>
</dbReference>
<evidence type="ECO:0000256" key="2">
    <source>
        <dbReference type="ARBA" id="ARBA00004123"/>
    </source>
</evidence>
<comment type="similarity">
    <text evidence="4">Belongs to the cyclophilin-type PPIase family. CWC27 subfamily.</text>
</comment>
<keyword evidence="7" id="KW-0413">Isomerase</keyword>
<dbReference type="InterPro" id="IPR044666">
    <property type="entry name" value="Cyclophilin_A-like"/>
</dbReference>
<gene>
    <name evidence="7" type="primary">CWC27</name>
    <name evidence="7" type="ORF">AWJ20_1761</name>
</gene>
<evidence type="ECO:0000313" key="8">
    <source>
        <dbReference type="Proteomes" id="UP000189580"/>
    </source>
</evidence>
<evidence type="ECO:0000313" key="7">
    <source>
        <dbReference type="EMBL" id="ANB13468.1"/>
    </source>
</evidence>
<evidence type="ECO:0000256" key="1">
    <source>
        <dbReference type="ARBA" id="ARBA00000971"/>
    </source>
</evidence>
<keyword evidence="3" id="KW-0539">Nucleus</keyword>
<comment type="catalytic activity">
    <reaction evidence="1">
        <text>[protein]-peptidylproline (omega=180) = [protein]-peptidylproline (omega=0)</text>
        <dbReference type="Rhea" id="RHEA:16237"/>
        <dbReference type="Rhea" id="RHEA-COMP:10747"/>
        <dbReference type="Rhea" id="RHEA-COMP:10748"/>
        <dbReference type="ChEBI" id="CHEBI:83833"/>
        <dbReference type="ChEBI" id="CHEBI:83834"/>
        <dbReference type="EC" id="5.2.1.8"/>
    </reaction>
</comment>
<keyword evidence="8" id="KW-1185">Reference proteome</keyword>
<evidence type="ECO:0000256" key="3">
    <source>
        <dbReference type="ARBA" id="ARBA00023242"/>
    </source>
</evidence>
<comment type="subcellular location">
    <subcellularLocation>
        <location evidence="2">Nucleus</location>
    </subcellularLocation>
</comment>
<dbReference type="OrthoDB" id="442970at2759"/>
<feature type="region of interest" description="Disordered" evidence="5">
    <location>
        <begin position="329"/>
        <end position="348"/>
    </location>
</feature>
<name>A0A167DZ98_9ASCO</name>
<accession>A0A167DZ98</accession>
<evidence type="ECO:0000256" key="4">
    <source>
        <dbReference type="ARBA" id="ARBA00038509"/>
    </source>
</evidence>
<feature type="compositionally biased region" description="Basic and acidic residues" evidence="5">
    <location>
        <begin position="284"/>
        <end position="301"/>
    </location>
</feature>
<dbReference type="EMBL" id="CP014501">
    <property type="protein sequence ID" value="ANB13468.1"/>
    <property type="molecule type" value="Genomic_DNA"/>
</dbReference>
<dbReference type="KEGG" id="slb:AWJ20_1761"/>
<dbReference type="PROSITE" id="PS50072">
    <property type="entry name" value="CSA_PPIASE_2"/>
    <property type="match status" value="1"/>
</dbReference>
<dbReference type="SUPFAM" id="SSF50891">
    <property type="entry name" value="Cyclophilin-like"/>
    <property type="match status" value="1"/>
</dbReference>
<dbReference type="Pfam" id="PF00160">
    <property type="entry name" value="Pro_isomerase"/>
    <property type="match status" value="1"/>
</dbReference>
<dbReference type="RefSeq" id="XP_018735945.1">
    <property type="nucleotide sequence ID" value="XM_018878665.1"/>
</dbReference>
<organism evidence="7 8">
    <name type="scientific">Sugiyamaella lignohabitans</name>
    <dbReference type="NCBI Taxonomy" id="796027"/>
    <lineage>
        <taxon>Eukaryota</taxon>
        <taxon>Fungi</taxon>
        <taxon>Dikarya</taxon>
        <taxon>Ascomycota</taxon>
        <taxon>Saccharomycotina</taxon>
        <taxon>Dipodascomycetes</taxon>
        <taxon>Dipodascales</taxon>
        <taxon>Trichomonascaceae</taxon>
        <taxon>Sugiyamaella</taxon>
    </lineage>
</organism>
<protein>
    <submittedName>
        <fullName evidence="7">Putative peptidylprolyl isomerase CWC27</fullName>
    </submittedName>
</protein>
<dbReference type="GO" id="GO:0003755">
    <property type="term" value="F:peptidyl-prolyl cis-trans isomerase activity"/>
    <property type="evidence" value="ECO:0007669"/>
    <property type="project" value="UniProtKB-EC"/>
</dbReference>
<dbReference type="PANTHER" id="PTHR45625">
    <property type="entry name" value="PEPTIDYL-PROLYL CIS-TRANS ISOMERASE-RELATED"/>
    <property type="match status" value="1"/>
</dbReference>
<reference evidence="7 8" key="1">
    <citation type="submission" date="2016-02" db="EMBL/GenBank/DDBJ databases">
        <title>Complete genome sequence and transcriptome regulation of the pentose utilising yeast Sugiyamaella lignohabitans.</title>
        <authorList>
            <person name="Bellasio M."/>
            <person name="Peymann A."/>
            <person name="Valli M."/>
            <person name="Sipitzky M."/>
            <person name="Graf A."/>
            <person name="Sauer M."/>
            <person name="Marx H."/>
            <person name="Mattanovich D."/>
        </authorList>
    </citation>
    <scope>NUCLEOTIDE SEQUENCE [LARGE SCALE GENOMIC DNA]</scope>
    <source>
        <strain evidence="7 8">CBS 10342</strain>
    </source>
</reference>
<dbReference type="InterPro" id="IPR029000">
    <property type="entry name" value="Cyclophilin-like_dom_sf"/>
</dbReference>
<dbReference type="Proteomes" id="UP000189580">
    <property type="component" value="Chromosome a"/>
</dbReference>
<evidence type="ECO:0000259" key="6">
    <source>
        <dbReference type="PROSITE" id="PS50072"/>
    </source>
</evidence>
<dbReference type="GO" id="GO:0071013">
    <property type="term" value="C:catalytic step 2 spliceosome"/>
    <property type="evidence" value="ECO:0007669"/>
    <property type="project" value="TreeGrafter"/>
</dbReference>
<dbReference type="InterPro" id="IPR002130">
    <property type="entry name" value="Cyclophilin-type_PPIase_dom"/>
</dbReference>
<dbReference type="PANTHER" id="PTHR45625:SF6">
    <property type="entry name" value="SPLICEOSOME-ASSOCIATED PROTEIN CWC27 HOMOLOG"/>
    <property type="match status" value="1"/>
</dbReference>
<dbReference type="AlphaFoldDB" id="A0A167DZ98"/>